<accession>A0A835XWZ1</accession>
<evidence type="ECO:0000256" key="1">
    <source>
        <dbReference type="ARBA" id="ARBA00022737"/>
    </source>
</evidence>
<feature type="compositionally biased region" description="Polar residues" evidence="4">
    <location>
        <begin position="387"/>
        <end position="397"/>
    </location>
</feature>
<feature type="region of interest" description="Disordered" evidence="4">
    <location>
        <begin position="318"/>
        <end position="368"/>
    </location>
</feature>
<feature type="region of interest" description="Disordered" evidence="4">
    <location>
        <begin position="387"/>
        <end position="429"/>
    </location>
</feature>
<evidence type="ECO:0000256" key="3">
    <source>
        <dbReference type="PROSITE-ProRule" id="PRU00023"/>
    </source>
</evidence>
<evidence type="ECO:0000313" key="5">
    <source>
        <dbReference type="EMBL" id="KAG2491731.1"/>
    </source>
</evidence>
<dbReference type="PANTHER" id="PTHR24171">
    <property type="entry name" value="ANKYRIN REPEAT DOMAIN-CONTAINING PROTEIN 39-RELATED"/>
    <property type="match status" value="1"/>
</dbReference>
<dbReference type="PROSITE" id="PS50088">
    <property type="entry name" value="ANK_REPEAT"/>
    <property type="match status" value="2"/>
</dbReference>
<dbReference type="InterPro" id="IPR036770">
    <property type="entry name" value="Ankyrin_rpt-contain_sf"/>
</dbReference>
<dbReference type="PANTHER" id="PTHR24171:SF8">
    <property type="entry name" value="BRCA1-ASSOCIATED RING DOMAIN PROTEIN 1"/>
    <property type="match status" value="1"/>
</dbReference>
<dbReference type="SMART" id="SM00248">
    <property type="entry name" value="ANK"/>
    <property type="match status" value="3"/>
</dbReference>
<evidence type="ECO:0000256" key="2">
    <source>
        <dbReference type="ARBA" id="ARBA00023043"/>
    </source>
</evidence>
<evidence type="ECO:0000313" key="6">
    <source>
        <dbReference type="Proteomes" id="UP000612055"/>
    </source>
</evidence>
<dbReference type="EMBL" id="JAEHOE010000050">
    <property type="protein sequence ID" value="KAG2491731.1"/>
    <property type="molecule type" value="Genomic_DNA"/>
</dbReference>
<proteinExistence type="predicted"/>
<reference evidence="5" key="1">
    <citation type="journal article" date="2020" name="bioRxiv">
        <title>Comparative genomics of Chlamydomonas.</title>
        <authorList>
            <person name="Craig R.J."/>
            <person name="Hasan A.R."/>
            <person name="Ness R.W."/>
            <person name="Keightley P.D."/>
        </authorList>
    </citation>
    <scope>NUCLEOTIDE SEQUENCE</scope>
    <source>
        <strain evidence="5">CCAP 11/70</strain>
    </source>
</reference>
<dbReference type="AlphaFoldDB" id="A0A835XWZ1"/>
<gene>
    <name evidence="5" type="ORF">HYH03_009894</name>
</gene>
<sequence length="429" mass="43942">MPGIAGEVDPELVSLLVDGARYGDMEDVHAALTQGVPVDSLDGAGRTALHMACANGHEDIIARLLEAGASTSVKNEQGNTPLHWACLNGHKEAVRLLMDKGASAAVLNEAGRTPLDEALSRDYQEIFELITSYGTGGGVSVEVVEEGAEGEDVGDDGGEPGAEGEGEEEGEDLPEVHQGLRLASAAAASGAGTGGAAALALALPALGGAVLRRALHAPSLPPAFADEKIGPGQRDENLRAGMSKEGDTFESPVTEQMRNTIASEAVQGGFFAGMHRTGDMTLREVDEQGQVTEVKPDPDAPRGYIFHKQSQIHAIANAWDDPNSLGGTIGPKTTSASDRSAPAGPVASALDPERPSSGGETNVLNSYSHPGRLASKVADVARGVATTLATGVNNPGQPETAEELRRTVPEGGQGSTTPAGPGPDETAKP</sequence>
<keyword evidence="1" id="KW-0677">Repeat</keyword>
<evidence type="ECO:0000256" key="4">
    <source>
        <dbReference type="SAM" id="MobiDB-lite"/>
    </source>
</evidence>
<keyword evidence="6" id="KW-1185">Reference proteome</keyword>
<name>A0A835XWZ1_9CHLO</name>
<feature type="repeat" description="ANK" evidence="3">
    <location>
        <begin position="44"/>
        <end position="76"/>
    </location>
</feature>
<feature type="region of interest" description="Disordered" evidence="4">
    <location>
        <begin position="148"/>
        <end position="174"/>
    </location>
</feature>
<dbReference type="PROSITE" id="PS50297">
    <property type="entry name" value="ANK_REP_REGION"/>
    <property type="match status" value="2"/>
</dbReference>
<dbReference type="InterPro" id="IPR002110">
    <property type="entry name" value="Ankyrin_rpt"/>
</dbReference>
<dbReference type="OrthoDB" id="541596at2759"/>
<protein>
    <submittedName>
        <fullName evidence="5">Uncharacterized protein</fullName>
    </submittedName>
</protein>
<dbReference type="SUPFAM" id="SSF48403">
    <property type="entry name" value="Ankyrin repeat"/>
    <property type="match status" value="1"/>
</dbReference>
<feature type="compositionally biased region" description="Polar residues" evidence="4">
    <location>
        <begin position="358"/>
        <end position="368"/>
    </location>
</feature>
<dbReference type="GO" id="GO:0085020">
    <property type="term" value="P:protein K6-linked ubiquitination"/>
    <property type="evidence" value="ECO:0007669"/>
    <property type="project" value="TreeGrafter"/>
</dbReference>
<dbReference type="Proteomes" id="UP000612055">
    <property type="component" value="Unassembled WGS sequence"/>
</dbReference>
<dbReference type="GO" id="GO:0004842">
    <property type="term" value="F:ubiquitin-protein transferase activity"/>
    <property type="evidence" value="ECO:0007669"/>
    <property type="project" value="TreeGrafter"/>
</dbReference>
<comment type="caution">
    <text evidence="5">The sequence shown here is derived from an EMBL/GenBank/DDBJ whole genome shotgun (WGS) entry which is preliminary data.</text>
</comment>
<keyword evidence="2 3" id="KW-0040">ANK repeat</keyword>
<dbReference type="Pfam" id="PF12796">
    <property type="entry name" value="Ank_2"/>
    <property type="match status" value="1"/>
</dbReference>
<dbReference type="Gene3D" id="1.25.40.20">
    <property type="entry name" value="Ankyrin repeat-containing domain"/>
    <property type="match status" value="2"/>
</dbReference>
<dbReference type="PRINTS" id="PR01415">
    <property type="entry name" value="ANKYRIN"/>
</dbReference>
<feature type="repeat" description="ANK" evidence="3">
    <location>
        <begin position="77"/>
        <end position="109"/>
    </location>
</feature>
<organism evidence="5 6">
    <name type="scientific">Edaphochlamys debaryana</name>
    <dbReference type="NCBI Taxonomy" id="47281"/>
    <lineage>
        <taxon>Eukaryota</taxon>
        <taxon>Viridiplantae</taxon>
        <taxon>Chlorophyta</taxon>
        <taxon>core chlorophytes</taxon>
        <taxon>Chlorophyceae</taxon>
        <taxon>CS clade</taxon>
        <taxon>Chlamydomonadales</taxon>
        <taxon>Chlamydomonadales incertae sedis</taxon>
        <taxon>Edaphochlamys</taxon>
    </lineage>
</organism>
<feature type="compositionally biased region" description="Acidic residues" evidence="4">
    <location>
        <begin position="148"/>
        <end position="173"/>
    </location>
</feature>